<organism evidence="5 6">
    <name type="scientific">Candidatus Regiella insecticola 5.15</name>
    <dbReference type="NCBI Taxonomy" id="1005043"/>
    <lineage>
        <taxon>Bacteria</taxon>
        <taxon>Pseudomonadati</taxon>
        <taxon>Pseudomonadota</taxon>
        <taxon>Gammaproteobacteria</taxon>
        <taxon>Enterobacterales</taxon>
        <taxon>Enterobacteriaceae</taxon>
        <taxon>aphid secondary symbionts</taxon>
        <taxon>Candidatus Regiella</taxon>
    </lineage>
</organism>
<evidence type="ECO:0000256" key="4">
    <source>
        <dbReference type="ARBA" id="ARBA00023163"/>
    </source>
</evidence>
<dbReference type="GO" id="GO:0003677">
    <property type="term" value="F:DNA binding"/>
    <property type="evidence" value="ECO:0007669"/>
    <property type="project" value="UniProtKB-KW"/>
</dbReference>
<comment type="similarity">
    <text evidence="1">Belongs to the phage antitermination Q type 1 family.</text>
</comment>
<dbReference type="AlphaFoldDB" id="G2GZW8"/>
<evidence type="ECO:0000256" key="3">
    <source>
        <dbReference type="ARBA" id="ARBA00023125"/>
    </source>
</evidence>
<keyword evidence="3" id="KW-0238">DNA-binding</keyword>
<dbReference type="EMBL" id="AGCA01000328">
    <property type="protein sequence ID" value="EGY28710.1"/>
    <property type="molecule type" value="Genomic_DNA"/>
</dbReference>
<protein>
    <submittedName>
        <fullName evidence="5">Phage antitermination protein Q</fullName>
    </submittedName>
</protein>
<evidence type="ECO:0000313" key="5">
    <source>
        <dbReference type="EMBL" id="EGY28710.1"/>
    </source>
</evidence>
<reference evidence="5 6" key="1">
    <citation type="journal article" date="2012" name="Genome Res.">
        <title>Genomic basis of endosymbiont-conferred protection against an insect parasitoid.</title>
        <authorList>
            <person name="Hansen A.K."/>
            <person name="Vorburger C."/>
            <person name="Moran N.A."/>
        </authorList>
    </citation>
    <scope>NUCLEOTIDE SEQUENCE [LARGE SCALE GENOMIC DNA]</scope>
    <source>
        <strain evidence="6">R5.15</strain>
    </source>
</reference>
<keyword evidence="4" id="KW-0804">Transcription</keyword>
<proteinExistence type="inferred from homology"/>
<name>G2GZW8_9ENTR</name>
<comment type="caution">
    <text evidence="5">The sequence shown here is derived from an EMBL/GenBank/DDBJ whole genome shotgun (WGS) entry which is preliminary data.</text>
</comment>
<evidence type="ECO:0000256" key="1">
    <source>
        <dbReference type="ARBA" id="ARBA00010234"/>
    </source>
</evidence>
<evidence type="ECO:0000313" key="6">
    <source>
        <dbReference type="Proteomes" id="UP000004116"/>
    </source>
</evidence>
<sequence length="113" mass="12883">MRNVTHLLEAWGNWSGSRIGTEYQAQWPLCRQESDTRLWLSDEEGVLVDQAVASLKGLDSLGYDIIIAHYRGQVSCRAMARRMNKRDDYMTAYLGRAEAYIAGYLHDVLLKTA</sequence>
<gene>
    <name evidence="5" type="ORF">Rin_00013480</name>
</gene>
<accession>G2GZW8</accession>
<keyword evidence="2" id="KW-0805">Transcription regulation</keyword>
<dbReference type="InterPro" id="IPR010534">
    <property type="entry name" value="Phage_933W_GpQ"/>
</dbReference>
<keyword evidence="6" id="KW-1185">Reference proteome</keyword>
<dbReference type="GO" id="GO:0060567">
    <property type="term" value="P:negative regulation of termination of DNA-templated transcription"/>
    <property type="evidence" value="ECO:0007669"/>
    <property type="project" value="InterPro"/>
</dbReference>
<evidence type="ECO:0000256" key="2">
    <source>
        <dbReference type="ARBA" id="ARBA00023015"/>
    </source>
</evidence>
<dbReference type="RefSeq" id="WP_006707003.1">
    <property type="nucleotide sequence ID" value="NZ_AGCA01000328.1"/>
</dbReference>
<dbReference type="OrthoDB" id="6432617at2"/>
<dbReference type="Pfam" id="PF06530">
    <property type="entry name" value="Phage_antitermQ"/>
    <property type="match status" value="1"/>
</dbReference>
<dbReference type="Proteomes" id="UP000004116">
    <property type="component" value="Unassembled WGS sequence"/>
</dbReference>